<dbReference type="PANTHER" id="PTHR40124:SF1">
    <property type="entry name" value="DISAGGREGATASE RELATED REPEAT PROTEIN"/>
    <property type="match status" value="1"/>
</dbReference>
<dbReference type="Proteomes" id="UP001063166">
    <property type="component" value="Unassembled WGS sequence"/>
</dbReference>
<accession>A0A9P3UM89</accession>
<dbReference type="InterPro" id="IPR048958">
    <property type="entry name" value="Polysacc_lyase_14"/>
</dbReference>
<evidence type="ECO:0000256" key="1">
    <source>
        <dbReference type="SAM" id="MobiDB-lite"/>
    </source>
</evidence>
<evidence type="ECO:0000313" key="4">
    <source>
        <dbReference type="Proteomes" id="UP001063166"/>
    </source>
</evidence>
<dbReference type="Gene3D" id="2.60.120.200">
    <property type="match status" value="1"/>
</dbReference>
<dbReference type="OrthoDB" id="3337916at2759"/>
<name>A0A9P3UM89_LYOSH</name>
<sequence>MQEPLRNQASHPHPHAHLLPIATFKHGFTTSPHLAATHPHLTHVPLSDSALGVHKVSPRTPPHPLVVPPPPIDTHRASDNAPPPPPPPSHAWEAFYPRGSINPKSDVPGGFGFYLTGPKEFRDALEGGAREVVCGYRMMLQEGWEWVRGGKLPGVFGGVGDLAYSCTGGRQDRRCQCFDLRPMWRAKGLGELYTYLPLTPTNQTQLLAAPPDSKANSDYGFSVGRGSFHLDFAVGRWVAVVFRVRMNDHGKHNGEVQVWVDGESKISLHGLCICDAKEAKIKGMHFQTFFGGHSPEWASPKDQRAWFADVTGVVVQ</sequence>
<dbReference type="Pfam" id="PF21294">
    <property type="entry name" value="Polysacc_lyase_14"/>
    <property type="match status" value="1"/>
</dbReference>
<feature type="domain" description="Polysaccharide lyase 14" evidence="2">
    <location>
        <begin position="91"/>
        <end position="310"/>
    </location>
</feature>
<evidence type="ECO:0000313" key="3">
    <source>
        <dbReference type="EMBL" id="GLB38112.1"/>
    </source>
</evidence>
<organism evidence="3 4">
    <name type="scientific">Lyophyllum shimeji</name>
    <name type="common">Hon-shimeji</name>
    <name type="synonym">Tricholoma shimeji</name>
    <dbReference type="NCBI Taxonomy" id="47721"/>
    <lineage>
        <taxon>Eukaryota</taxon>
        <taxon>Fungi</taxon>
        <taxon>Dikarya</taxon>
        <taxon>Basidiomycota</taxon>
        <taxon>Agaricomycotina</taxon>
        <taxon>Agaricomycetes</taxon>
        <taxon>Agaricomycetidae</taxon>
        <taxon>Agaricales</taxon>
        <taxon>Tricholomatineae</taxon>
        <taxon>Lyophyllaceae</taxon>
        <taxon>Lyophyllum</taxon>
    </lineage>
</organism>
<gene>
    <name evidence="3" type="ORF">LshimejAT787_0411630</name>
</gene>
<evidence type="ECO:0000259" key="2">
    <source>
        <dbReference type="Pfam" id="PF21294"/>
    </source>
</evidence>
<feature type="compositionally biased region" description="Pro residues" evidence="1">
    <location>
        <begin position="59"/>
        <end position="72"/>
    </location>
</feature>
<protein>
    <recommendedName>
        <fullName evidence="2">Polysaccharide lyase 14 domain-containing protein</fullName>
    </recommendedName>
</protein>
<comment type="caution">
    <text evidence="3">The sequence shown here is derived from an EMBL/GenBank/DDBJ whole genome shotgun (WGS) entry which is preliminary data.</text>
</comment>
<dbReference type="PANTHER" id="PTHR40124">
    <property type="match status" value="1"/>
</dbReference>
<feature type="region of interest" description="Disordered" evidence="1">
    <location>
        <begin position="52"/>
        <end position="91"/>
    </location>
</feature>
<keyword evidence="4" id="KW-1185">Reference proteome</keyword>
<reference evidence="3" key="1">
    <citation type="submission" date="2022-07" db="EMBL/GenBank/DDBJ databases">
        <title>The genome of Lyophyllum shimeji provides insight into the initial evolution of ectomycorrhizal fungal genome.</title>
        <authorList>
            <person name="Kobayashi Y."/>
            <person name="Shibata T."/>
            <person name="Hirakawa H."/>
            <person name="Shigenobu S."/>
            <person name="Nishiyama T."/>
            <person name="Yamada A."/>
            <person name="Hasebe M."/>
            <person name="Kawaguchi M."/>
        </authorList>
    </citation>
    <scope>NUCLEOTIDE SEQUENCE</scope>
    <source>
        <strain evidence="3">AT787</strain>
    </source>
</reference>
<dbReference type="AlphaFoldDB" id="A0A9P3UM89"/>
<dbReference type="EMBL" id="BRPK01000004">
    <property type="protein sequence ID" value="GLB38112.1"/>
    <property type="molecule type" value="Genomic_DNA"/>
</dbReference>
<proteinExistence type="predicted"/>